<organism evidence="1 2">
    <name type="scientific">Coniosporium uncinatum</name>
    <dbReference type="NCBI Taxonomy" id="93489"/>
    <lineage>
        <taxon>Eukaryota</taxon>
        <taxon>Fungi</taxon>
        <taxon>Dikarya</taxon>
        <taxon>Ascomycota</taxon>
        <taxon>Pezizomycotina</taxon>
        <taxon>Dothideomycetes</taxon>
        <taxon>Dothideomycetes incertae sedis</taxon>
        <taxon>Coniosporium</taxon>
    </lineage>
</organism>
<dbReference type="EMBL" id="JAWDJW010000143">
    <property type="protein sequence ID" value="KAK3081511.1"/>
    <property type="molecule type" value="Genomic_DNA"/>
</dbReference>
<accession>A0ACC3DXE0</accession>
<comment type="caution">
    <text evidence="1">The sequence shown here is derived from an EMBL/GenBank/DDBJ whole genome shotgun (WGS) entry which is preliminary data.</text>
</comment>
<evidence type="ECO:0000313" key="2">
    <source>
        <dbReference type="Proteomes" id="UP001186974"/>
    </source>
</evidence>
<evidence type="ECO:0000313" key="1">
    <source>
        <dbReference type="EMBL" id="KAK3081511.1"/>
    </source>
</evidence>
<gene>
    <name evidence="1" type="ORF">LTS18_005930</name>
</gene>
<keyword evidence="2" id="KW-1185">Reference proteome</keyword>
<sequence length="122" mass="13870">MMETKITFSFDAGFLYITQQELDDFRAAKAFDCGADHTGRDWYCWLFELAMRKTDHCPLLTHVAITERKDGYLIALEGDIPTQRWRPNDWDSAIFKEAGIKLDVEVRNWIVGNPGAGVGIVG</sequence>
<name>A0ACC3DXE0_9PEZI</name>
<protein>
    <submittedName>
        <fullName evidence="1">Uncharacterized protein</fullName>
    </submittedName>
</protein>
<dbReference type="Proteomes" id="UP001186974">
    <property type="component" value="Unassembled WGS sequence"/>
</dbReference>
<proteinExistence type="predicted"/>
<reference evidence="1" key="1">
    <citation type="submission" date="2024-09" db="EMBL/GenBank/DDBJ databases">
        <title>Black Yeasts Isolated from many extreme environments.</title>
        <authorList>
            <person name="Coleine C."/>
            <person name="Stajich J.E."/>
            <person name="Selbmann L."/>
        </authorList>
    </citation>
    <scope>NUCLEOTIDE SEQUENCE</scope>
    <source>
        <strain evidence="1">CCFEE 5737</strain>
    </source>
</reference>